<accession>A0A7K0J3W1</accession>
<gene>
    <name evidence="1" type="ORF">FYJ43_00775</name>
</gene>
<dbReference type="SUPFAM" id="SSF158745">
    <property type="entry name" value="LanC-like"/>
    <property type="match status" value="1"/>
</dbReference>
<dbReference type="EMBL" id="VUMG01000001">
    <property type="protein sequence ID" value="MSS44623.1"/>
    <property type="molecule type" value="Genomic_DNA"/>
</dbReference>
<comment type="caution">
    <text evidence="1">The sequence shown here is derived from an EMBL/GenBank/DDBJ whole genome shotgun (WGS) entry which is preliminary data.</text>
</comment>
<protein>
    <submittedName>
        <fullName evidence="1">Lantipeptide synthetase</fullName>
    </submittedName>
</protein>
<reference evidence="1 2" key="1">
    <citation type="submission" date="2019-08" db="EMBL/GenBank/DDBJ databases">
        <title>In-depth cultivation of the pig gut microbiome towards novel bacterial diversity and tailored functional studies.</title>
        <authorList>
            <person name="Wylensek D."/>
            <person name="Hitch T.C.A."/>
            <person name="Clavel T."/>
        </authorList>
    </citation>
    <scope>NUCLEOTIDE SEQUENCE [LARGE SCALE GENOMIC DNA]</scope>
    <source>
        <strain evidence="1 2">WCA-380-WT-3A</strain>
    </source>
</reference>
<organism evidence="1 2">
    <name type="scientific">Cutibacterium porci</name>
    <dbReference type="NCBI Taxonomy" id="2605781"/>
    <lineage>
        <taxon>Bacteria</taxon>
        <taxon>Bacillati</taxon>
        <taxon>Actinomycetota</taxon>
        <taxon>Actinomycetes</taxon>
        <taxon>Propionibacteriales</taxon>
        <taxon>Propionibacteriaceae</taxon>
        <taxon>Cutibacterium</taxon>
    </lineage>
</organism>
<dbReference type="InterPro" id="IPR011009">
    <property type="entry name" value="Kinase-like_dom_sf"/>
</dbReference>
<dbReference type="Proteomes" id="UP000466104">
    <property type="component" value="Unassembled WGS sequence"/>
</dbReference>
<keyword evidence="2" id="KW-1185">Reference proteome</keyword>
<dbReference type="Gene3D" id="1.10.510.10">
    <property type="entry name" value="Transferase(Phosphotransferase) domain 1"/>
    <property type="match status" value="1"/>
</dbReference>
<proteinExistence type="predicted"/>
<name>A0A7K0J3W1_9ACTN</name>
<dbReference type="Gene3D" id="1.50.10.20">
    <property type="match status" value="1"/>
</dbReference>
<evidence type="ECO:0000313" key="2">
    <source>
        <dbReference type="Proteomes" id="UP000466104"/>
    </source>
</evidence>
<dbReference type="SUPFAM" id="SSF56112">
    <property type="entry name" value="Protein kinase-like (PK-like)"/>
    <property type="match status" value="1"/>
</dbReference>
<sequence length="585" mass="62316">MYRALWQDDRPVVIKEARHLCGLDADGIDAPARLRHEFQVLQRLAPHRVAPQPIDLLETPEGTFLVMGFLEGMTLYQEMARFHPLSGHGSSRMSHAEFSRWRQDTMESLKDLIQILSECGIVHGDLHPANLIHVGNDLFATDFESSSIDGVSVSTGLTALPFRSDKDACDLEAVAHIHALLLDPTSGPVLTRRPELRSFVTRAALEDITMTAPPAPDMMPHLEHLCTELADGIRASATPSRTDRLFPSDPYLFQHPGAELGLMHGAAGVLAALSATGHEIDPDHVSWLTNRLSSQPILLPGLADGVEGIALGLSMCGEGDLSAQLLDRTGVLDSSSQTPIDPSLGTGLAGRAAALQTLSRRLSSDRLAQAASTLWERLATVIRDADGPLPNGLFTGWEGVGLAVLSSPLPDRHHLANIALELALSTTVTIDGALISEAGGVQWPYLGQGPIACGPLAEALGDAGTVASVARTCRSPLTESSGLLLGRSGLLVVLRQLIGDDNAAVQRHMMRLAWSITGDGTTSHMLGLHGLRFSSDVATGSAGALLTLSDHPWKNIAKILGILGDRCHEDLMTIGSVATPWAPED</sequence>
<dbReference type="AlphaFoldDB" id="A0A7K0J3W1"/>
<evidence type="ECO:0000313" key="1">
    <source>
        <dbReference type="EMBL" id="MSS44623.1"/>
    </source>
</evidence>